<evidence type="ECO:0000313" key="14">
    <source>
        <dbReference type="WBParaSite" id="Gr19_v10_g8819.t1"/>
    </source>
</evidence>
<dbReference type="InterPro" id="IPR019385">
    <property type="entry name" value="PHAX_RNA-binding_domain"/>
</dbReference>
<accession>A0A914IAK9</accession>
<keyword evidence="13" id="KW-1185">Reference proteome</keyword>
<dbReference type="GO" id="GO:0006408">
    <property type="term" value="P:snRNA export from nucleus"/>
    <property type="evidence" value="ECO:0007669"/>
    <property type="project" value="InterPro"/>
</dbReference>
<evidence type="ECO:0000256" key="2">
    <source>
        <dbReference type="ARBA" id="ARBA00004496"/>
    </source>
</evidence>
<evidence type="ECO:0000256" key="6">
    <source>
        <dbReference type="ARBA" id="ARBA00022490"/>
    </source>
</evidence>
<protein>
    <recommendedName>
        <fullName evidence="4">Phosphorylated adapter RNA export protein</fullName>
    </recommendedName>
    <alternativeName>
        <fullName evidence="10">RNA U small nuclear RNA export adapter protein</fullName>
    </alternativeName>
</protein>
<dbReference type="GO" id="GO:0015031">
    <property type="term" value="P:protein transport"/>
    <property type="evidence" value="ECO:0007669"/>
    <property type="project" value="UniProtKB-KW"/>
</dbReference>
<comment type="subcellular location">
    <subcellularLocation>
        <location evidence="2">Cytoplasm</location>
    </subcellularLocation>
    <subcellularLocation>
        <location evidence="1">Nucleus</location>
    </subcellularLocation>
</comment>
<feature type="domain" description="Phosphorylated adapter RNA export protein RNA-binding" evidence="12">
    <location>
        <begin position="38"/>
        <end position="116"/>
    </location>
</feature>
<keyword evidence="5" id="KW-0813">Transport</keyword>
<keyword evidence="9" id="KW-0539">Nucleus</keyword>
<evidence type="ECO:0000256" key="3">
    <source>
        <dbReference type="ARBA" id="ARBA00006094"/>
    </source>
</evidence>
<reference evidence="14" key="1">
    <citation type="submission" date="2022-11" db="UniProtKB">
        <authorList>
            <consortium name="WormBaseParasite"/>
        </authorList>
    </citation>
    <scope>IDENTIFICATION</scope>
</reference>
<dbReference type="GO" id="GO:0005737">
    <property type="term" value="C:cytoplasm"/>
    <property type="evidence" value="ECO:0007669"/>
    <property type="project" value="UniProtKB-SubCell"/>
</dbReference>
<evidence type="ECO:0000256" key="1">
    <source>
        <dbReference type="ARBA" id="ARBA00004123"/>
    </source>
</evidence>
<dbReference type="InterPro" id="IPR038092">
    <property type="entry name" value="PHAX_RNA-binding_sf"/>
</dbReference>
<evidence type="ECO:0000256" key="4">
    <source>
        <dbReference type="ARBA" id="ARBA00016856"/>
    </source>
</evidence>
<evidence type="ECO:0000256" key="7">
    <source>
        <dbReference type="ARBA" id="ARBA00022884"/>
    </source>
</evidence>
<keyword evidence="8" id="KW-0653">Protein transport</keyword>
<dbReference type="AlphaFoldDB" id="A0A914IAK9"/>
<comment type="similarity">
    <text evidence="3">Belongs to the PHAX family.</text>
</comment>
<proteinExistence type="inferred from homology"/>
<name>A0A914IAK9_GLORO</name>
<dbReference type="GO" id="GO:0003723">
    <property type="term" value="F:RNA binding"/>
    <property type="evidence" value="ECO:0007669"/>
    <property type="project" value="UniProtKB-KW"/>
</dbReference>
<dbReference type="WBParaSite" id="Gr19_v10_g8819.t1">
    <property type="protein sequence ID" value="Gr19_v10_g8819.t1"/>
    <property type="gene ID" value="Gr19_v10_g8819"/>
</dbReference>
<evidence type="ECO:0000256" key="5">
    <source>
        <dbReference type="ARBA" id="ARBA00022448"/>
    </source>
</evidence>
<dbReference type="GO" id="GO:0005634">
    <property type="term" value="C:nucleus"/>
    <property type="evidence" value="ECO:0007669"/>
    <property type="project" value="UniProtKB-SubCell"/>
</dbReference>
<keyword evidence="7" id="KW-0694">RNA-binding</keyword>
<dbReference type="Pfam" id="PF10258">
    <property type="entry name" value="PHAX_RNA-bd"/>
    <property type="match status" value="1"/>
</dbReference>
<evidence type="ECO:0000256" key="8">
    <source>
        <dbReference type="ARBA" id="ARBA00022927"/>
    </source>
</evidence>
<feature type="compositionally biased region" description="Basic and acidic residues" evidence="11">
    <location>
        <begin position="156"/>
        <end position="171"/>
    </location>
</feature>
<dbReference type="InterPro" id="IPR039047">
    <property type="entry name" value="PHAX"/>
</dbReference>
<keyword evidence="6" id="KW-0963">Cytoplasm</keyword>
<dbReference type="Proteomes" id="UP000887572">
    <property type="component" value="Unplaced"/>
</dbReference>
<evidence type="ECO:0000256" key="10">
    <source>
        <dbReference type="ARBA" id="ARBA00030834"/>
    </source>
</evidence>
<evidence type="ECO:0000256" key="11">
    <source>
        <dbReference type="SAM" id="MobiDB-lite"/>
    </source>
</evidence>
<feature type="region of interest" description="Disordered" evidence="11">
    <location>
        <begin position="119"/>
        <end position="188"/>
    </location>
</feature>
<dbReference type="Gene3D" id="1.10.10.1440">
    <property type="entry name" value="PHAX RNA-binding domain"/>
    <property type="match status" value="1"/>
</dbReference>
<evidence type="ECO:0000259" key="12">
    <source>
        <dbReference type="Pfam" id="PF10258"/>
    </source>
</evidence>
<dbReference type="PANTHER" id="PTHR13135">
    <property type="entry name" value="CYTOSOLIC RESINIFERATOXIN BINDING PROTEIN RBP-26"/>
    <property type="match status" value="1"/>
</dbReference>
<evidence type="ECO:0000256" key="9">
    <source>
        <dbReference type="ARBA" id="ARBA00023242"/>
    </source>
</evidence>
<sequence>MVPAEIFVPHKLLTPAYAQSKLFEVDFDAEALSEEQLAQAIADALGETIPELICKAVHFTGKLHAVELFKKCQEVERNGGMLTQNRNRRRTPGGVFMQLFNESTDVGEQQKKEMYKFGAEKQRQSGRFPKWWDKRKEQKEKREAEKRQLNQPETPDIIKDSELPRSNELIKPELNVPSGSMEDIPQDG</sequence>
<dbReference type="PANTHER" id="PTHR13135:SF0">
    <property type="entry name" value="PHOSPHORYLATED ADAPTER RNA EXPORT PROTEIN"/>
    <property type="match status" value="1"/>
</dbReference>
<evidence type="ECO:0000313" key="13">
    <source>
        <dbReference type="Proteomes" id="UP000887572"/>
    </source>
</evidence>
<organism evidence="13 14">
    <name type="scientific">Globodera rostochiensis</name>
    <name type="common">Golden nematode worm</name>
    <name type="synonym">Heterodera rostochiensis</name>
    <dbReference type="NCBI Taxonomy" id="31243"/>
    <lineage>
        <taxon>Eukaryota</taxon>
        <taxon>Metazoa</taxon>
        <taxon>Ecdysozoa</taxon>
        <taxon>Nematoda</taxon>
        <taxon>Chromadorea</taxon>
        <taxon>Rhabditida</taxon>
        <taxon>Tylenchina</taxon>
        <taxon>Tylenchomorpha</taxon>
        <taxon>Tylenchoidea</taxon>
        <taxon>Heteroderidae</taxon>
        <taxon>Heteroderinae</taxon>
        <taxon>Globodera</taxon>
    </lineage>
</organism>
<feature type="compositionally biased region" description="Basic and acidic residues" evidence="11">
    <location>
        <begin position="130"/>
        <end position="148"/>
    </location>
</feature>